<name>B1VAZ6_PHYAS</name>
<dbReference type="Proteomes" id="UP000008323">
    <property type="component" value="Chromosome"/>
</dbReference>
<keyword evidence="1" id="KW-0472">Membrane</keyword>
<dbReference type="STRING" id="59748.PA0785"/>
<protein>
    <submittedName>
        <fullName evidence="2">Uncharacterized protein</fullName>
    </submittedName>
</protein>
<accession>B1VAZ6</accession>
<keyword evidence="1" id="KW-1133">Transmembrane helix</keyword>
<dbReference type="AlphaFoldDB" id="B1VAZ6"/>
<keyword evidence="1" id="KW-0812">Transmembrane</keyword>
<dbReference type="EMBL" id="AM422018">
    <property type="protein sequence ID" value="CAM12119.1"/>
    <property type="molecule type" value="Genomic_DNA"/>
</dbReference>
<evidence type="ECO:0000256" key="1">
    <source>
        <dbReference type="SAM" id="Phobius"/>
    </source>
</evidence>
<evidence type="ECO:0000313" key="3">
    <source>
        <dbReference type="Proteomes" id="UP000008323"/>
    </source>
</evidence>
<gene>
    <name evidence="2" type="ordered locus">PA0785</name>
</gene>
<proteinExistence type="predicted"/>
<sequence length="101" mass="12194">MMVIIDKFGEVFSCKLRQLSQNTFDQKVANLKMKDFEISEVPYFDFLNFFFKSILFLSSLIFLIYGFFNIKRIRKSLQKTSILIYIKQRKNKIKEVYLIQL</sequence>
<evidence type="ECO:0000313" key="2">
    <source>
        <dbReference type="EMBL" id="CAM12119.1"/>
    </source>
</evidence>
<feature type="transmembrane region" description="Helical" evidence="1">
    <location>
        <begin position="49"/>
        <end position="68"/>
    </location>
</feature>
<dbReference type="KEGG" id="pal:PA0785"/>
<organism evidence="2 3">
    <name type="scientific">Phytoplasma australiense</name>
    <dbReference type="NCBI Taxonomy" id="59748"/>
    <lineage>
        <taxon>Bacteria</taxon>
        <taxon>Bacillati</taxon>
        <taxon>Mycoplasmatota</taxon>
        <taxon>Mollicutes</taxon>
        <taxon>Acholeplasmatales</taxon>
        <taxon>Acholeplasmataceae</taxon>
        <taxon>Candidatus Phytoplasma</taxon>
        <taxon>16SrXII (Stolbur group)</taxon>
    </lineage>
</organism>
<reference evidence="2 3" key="1">
    <citation type="journal article" date="2008" name="J. Bacteriol.">
        <title>Comparative genome analysis of 'Candidatus Phytoplasma australiense' (subgroup tuf-Australia I; rp-A) and 'Ca. Phytoplasma asteris' strains OY-M and AY-WB.</title>
        <authorList>
            <person name="Tran-Nguyen L.T."/>
            <person name="Kube M."/>
            <person name="Schneider B."/>
            <person name="Reinhardt R."/>
            <person name="Gibb K.S."/>
        </authorList>
    </citation>
    <scope>NUCLEOTIDE SEQUENCE [LARGE SCALE GENOMIC DNA]</scope>
</reference>